<reference evidence="2 3" key="1">
    <citation type="submission" date="2020-09" db="EMBL/GenBank/DDBJ databases">
        <title>Characterization of Paenibacillus peoriae strain ZF390 with broad-spectrum antimicrobial activity as a potential biocontrol agent.</title>
        <authorList>
            <person name="Li L."/>
            <person name="Zhao Y."/>
            <person name="Li B."/>
            <person name="Xie X."/>
        </authorList>
    </citation>
    <scope>NUCLEOTIDE SEQUENCE [LARGE SCALE GENOMIC DNA]</scope>
    <source>
        <strain evidence="2 3">ZF390</strain>
    </source>
</reference>
<feature type="domain" description="RNA polymerase sigma-70 region 4" evidence="1">
    <location>
        <begin position="3"/>
        <end position="45"/>
    </location>
</feature>
<evidence type="ECO:0000313" key="3">
    <source>
        <dbReference type="Proteomes" id="UP000516384"/>
    </source>
</evidence>
<dbReference type="SUPFAM" id="SSF88659">
    <property type="entry name" value="Sigma3 and sigma4 domains of RNA polymerase sigma factors"/>
    <property type="match status" value="1"/>
</dbReference>
<dbReference type="EMBL" id="CP061172">
    <property type="protein sequence ID" value="QNR69047.1"/>
    <property type="molecule type" value="Genomic_DNA"/>
</dbReference>
<accession>A0A7H0YD89</accession>
<proteinExistence type="predicted"/>
<evidence type="ECO:0000313" key="2">
    <source>
        <dbReference type="EMBL" id="QNR69047.1"/>
    </source>
</evidence>
<dbReference type="GO" id="GO:0006352">
    <property type="term" value="P:DNA-templated transcription initiation"/>
    <property type="evidence" value="ECO:0007669"/>
    <property type="project" value="InterPro"/>
</dbReference>
<name>A0A7H0YD89_9BACL</name>
<dbReference type="Proteomes" id="UP000516384">
    <property type="component" value="Chromosome"/>
</dbReference>
<dbReference type="Pfam" id="PF04545">
    <property type="entry name" value="Sigma70_r4"/>
    <property type="match status" value="1"/>
</dbReference>
<evidence type="ECO:0000259" key="1">
    <source>
        <dbReference type="Pfam" id="PF04545"/>
    </source>
</evidence>
<dbReference type="AlphaFoldDB" id="A0A7H0YD89"/>
<gene>
    <name evidence="2" type="ORF">IAQ67_08525</name>
</gene>
<sequence>MRPSERKVLYLKFMQDQTDKEIAESLGSTRQAATKLRKKVLLKLKSHLEKLKCTP</sequence>
<dbReference type="GO" id="GO:0003700">
    <property type="term" value="F:DNA-binding transcription factor activity"/>
    <property type="evidence" value="ECO:0007669"/>
    <property type="project" value="InterPro"/>
</dbReference>
<dbReference type="Gene3D" id="1.20.140.160">
    <property type="match status" value="1"/>
</dbReference>
<dbReference type="InterPro" id="IPR007630">
    <property type="entry name" value="RNA_pol_sigma70_r4"/>
</dbReference>
<protein>
    <recommendedName>
        <fullName evidence="1">RNA polymerase sigma-70 region 4 domain-containing protein</fullName>
    </recommendedName>
</protein>
<dbReference type="InterPro" id="IPR013324">
    <property type="entry name" value="RNA_pol_sigma_r3/r4-like"/>
</dbReference>
<organism evidence="2 3">
    <name type="scientific">Paenibacillus peoriae</name>
    <dbReference type="NCBI Taxonomy" id="59893"/>
    <lineage>
        <taxon>Bacteria</taxon>
        <taxon>Bacillati</taxon>
        <taxon>Bacillota</taxon>
        <taxon>Bacilli</taxon>
        <taxon>Bacillales</taxon>
        <taxon>Paenibacillaceae</taxon>
        <taxon>Paenibacillus</taxon>
    </lineage>
</organism>